<keyword evidence="9" id="KW-1185">Reference proteome</keyword>
<dbReference type="Proteomes" id="UP001305779">
    <property type="component" value="Unassembled WGS sequence"/>
</dbReference>
<dbReference type="Gene3D" id="3.30.9.10">
    <property type="entry name" value="D-Amino Acid Oxidase, subunit A, domain 2"/>
    <property type="match status" value="1"/>
</dbReference>
<dbReference type="InterPro" id="IPR050641">
    <property type="entry name" value="RIFMO-like"/>
</dbReference>
<reference evidence="8 9" key="1">
    <citation type="journal article" date="2023" name="G3 (Bethesda)">
        <title>A chromosome-level genome assembly of Zasmidium syzygii isolated from banana leaves.</title>
        <authorList>
            <person name="van Westerhoven A.C."/>
            <person name="Mehrabi R."/>
            <person name="Talebi R."/>
            <person name="Steentjes M.B.F."/>
            <person name="Corcolon B."/>
            <person name="Chong P.A."/>
            <person name="Kema G.H.J."/>
            <person name="Seidl M.F."/>
        </authorList>
    </citation>
    <scope>NUCLEOTIDE SEQUENCE [LARGE SCALE GENOMIC DNA]</scope>
    <source>
        <strain evidence="8 9">P124</strain>
    </source>
</reference>
<dbReference type="InterPro" id="IPR036188">
    <property type="entry name" value="FAD/NAD-bd_sf"/>
</dbReference>
<name>A0ABR0EBA4_ZASCE</name>
<evidence type="ECO:0000256" key="4">
    <source>
        <dbReference type="ARBA" id="ARBA00023002"/>
    </source>
</evidence>
<evidence type="ECO:0000256" key="5">
    <source>
        <dbReference type="SAM" id="MobiDB-lite"/>
    </source>
</evidence>
<keyword evidence="4" id="KW-0560">Oxidoreductase</keyword>
<dbReference type="SUPFAM" id="SSF52833">
    <property type="entry name" value="Thioredoxin-like"/>
    <property type="match status" value="1"/>
</dbReference>
<evidence type="ECO:0000313" key="8">
    <source>
        <dbReference type="EMBL" id="KAK4498769.1"/>
    </source>
</evidence>
<feature type="region of interest" description="Disordered" evidence="5">
    <location>
        <begin position="1"/>
        <end position="24"/>
    </location>
</feature>
<evidence type="ECO:0000313" key="9">
    <source>
        <dbReference type="Proteomes" id="UP001305779"/>
    </source>
</evidence>
<dbReference type="InterPro" id="IPR012941">
    <property type="entry name" value="Phe_hydrox_C_dim_dom"/>
</dbReference>
<comment type="caution">
    <text evidence="8">The sequence shown here is derived from an EMBL/GenBank/DDBJ whole genome shotgun (WGS) entry which is preliminary data.</text>
</comment>
<accession>A0ABR0EBA4</accession>
<dbReference type="InterPro" id="IPR038220">
    <property type="entry name" value="PHOX_C_sf"/>
</dbReference>
<feature type="domain" description="Phenol hydroxylase-like C-terminal dimerisation" evidence="7">
    <location>
        <begin position="560"/>
        <end position="607"/>
    </location>
</feature>
<evidence type="ECO:0000256" key="2">
    <source>
        <dbReference type="ARBA" id="ARBA00022630"/>
    </source>
</evidence>
<dbReference type="EMBL" id="JAXOVC010000007">
    <property type="protein sequence ID" value="KAK4498769.1"/>
    <property type="molecule type" value="Genomic_DNA"/>
</dbReference>
<dbReference type="PRINTS" id="PR00420">
    <property type="entry name" value="RNGMNOXGNASE"/>
</dbReference>
<proteinExistence type="inferred from homology"/>
<evidence type="ECO:0008006" key="10">
    <source>
        <dbReference type="Google" id="ProtNLM"/>
    </source>
</evidence>
<evidence type="ECO:0000256" key="1">
    <source>
        <dbReference type="ARBA" id="ARBA00007801"/>
    </source>
</evidence>
<dbReference type="PANTHER" id="PTHR43004">
    <property type="entry name" value="TRK SYSTEM POTASSIUM UPTAKE PROTEIN"/>
    <property type="match status" value="1"/>
</dbReference>
<evidence type="ECO:0000259" key="6">
    <source>
        <dbReference type="Pfam" id="PF01494"/>
    </source>
</evidence>
<evidence type="ECO:0000256" key="3">
    <source>
        <dbReference type="ARBA" id="ARBA00022827"/>
    </source>
</evidence>
<sequence length="613" mass="68127">MPTFIDHSSHERDSRSNRIRAPPLPRRAQLEENHFDVVVVGAGPAGLLLTLLLSRYGLEDSRLLCLDSKSGSVRAGQADGLQPRTVEVLQSLGLADEIVREACQMWEVAFWNPDKSGSGIERTSVVQDIGAPARYAQEFTIHQGRIERILKEDLARYSERGVRYNSVVEEVRIDALANSTHPVEITFLDTSTNVREIVRAKHIVGCDGARSVVRKQLGLELRGDARDHIWGVIDLVADTDFPDIRRRSASHSKAGSVMVIPRERLNSGDYLTRLYIQMDEAEPAGDVFASSEAELDAREQARQKRARISSTSLLERAREIFAPYSIEVKSGTDIDWWAAYQIGQRLADTFSVQDDQGISRAFIAGDACHTHSPKAGQGMNVSMMDSYNLAWKLAYHLNGLTANAPSLLESYGHERRKIASELIDFDTRFSSVFSQAMGGKNGSTPALTHQEFEDVFTKINEFTTGCGIEYPCGQSVWKDHELGVVEGDAYLQGILRPGRRLLDVRVLRHADSAPWHLQDGLPWRSLPPVIKARAEMRFHSARPNETPAGQLQNFRHALAAEDAYAIYGVDPCKGAIVAIRPDGYVGVVAALGDVSRIQRYFDHILVKCDSLDI</sequence>
<organism evidence="8 9">
    <name type="scientific">Zasmidium cellare</name>
    <name type="common">Wine cellar mold</name>
    <name type="synonym">Racodium cellare</name>
    <dbReference type="NCBI Taxonomy" id="395010"/>
    <lineage>
        <taxon>Eukaryota</taxon>
        <taxon>Fungi</taxon>
        <taxon>Dikarya</taxon>
        <taxon>Ascomycota</taxon>
        <taxon>Pezizomycotina</taxon>
        <taxon>Dothideomycetes</taxon>
        <taxon>Dothideomycetidae</taxon>
        <taxon>Mycosphaerellales</taxon>
        <taxon>Mycosphaerellaceae</taxon>
        <taxon>Zasmidium</taxon>
    </lineage>
</organism>
<dbReference type="Pfam" id="PF07976">
    <property type="entry name" value="Phe_hydrox_dim"/>
    <property type="match status" value="1"/>
</dbReference>
<dbReference type="PANTHER" id="PTHR43004:SF15">
    <property type="entry name" value="MONOOXYGENASE, PUTATIVE (AFU_ORTHOLOGUE AFUA_6G03030)-RELATED"/>
    <property type="match status" value="1"/>
</dbReference>
<dbReference type="InterPro" id="IPR036249">
    <property type="entry name" value="Thioredoxin-like_sf"/>
</dbReference>
<keyword evidence="3" id="KW-0274">FAD</keyword>
<dbReference type="SUPFAM" id="SSF51905">
    <property type="entry name" value="FAD/NAD(P)-binding domain"/>
    <property type="match status" value="1"/>
</dbReference>
<evidence type="ECO:0000259" key="7">
    <source>
        <dbReference type="Pfam" id="PF07976"/>
    </source>
</evidence>
<dbReference type="SUPFAM" id="SSF54373">
    <property type="entry name" value="FAD-linked reductases, C-terminal domain"/>
    <property type="match status" value="1"/>
</dbReference>
<gene>
    <name evidence="8" type="ORF">PRZ48_009279</name>
</gene>
<feature type="domain" description="FAD-binding" evidence="6">
    <location>
        <begin position="35"/>
        <end position="425"/>
    </location>
</feature>
<feature type="compositionally biased region" description="Basic and acidic residues" evidence="5">
    <location>
        <begin position="7"/>
        <end position="16"/>
    </location>
</feature>
<dbReference type="InterPro" id="IPR002938">
    <property type="entry name" value="FAD-bd"/>
</dbReference>
<dbReference type="Gene3D" id="3.50.50.60">
    <property type="entry name" value="FAD/NAD(P)-binding domain"/>
    <property type="match status" value="1"/>
</dbReference>
<protein>
    <recommendedName>
        <fullName evidence="10">Phenol 2-monooxygenase</fullName>
    </recommendedName>
</protein>
<keyword evidence="2" id="KW-0285">Flavoprotein</keyword>
<dbReference type="Pfam" id="PF01494">
    <property type="entry name" value="FAD_binding_3"/>
    <property type="match status" value="1"/>
</dbReference>
<comment type="similarity">
    <text evidence="1">Belongs to the PheA/TfdB FAD monooxygenase family.</text>
</comment>
<dbReference type="Gene3D" id="3.40.30.20">
    <property type="match status" value="2"/>
</dbReference>